<keyword evidence="1 7" id="KW-0813">Transport</keyword>
<dbReference type="InterPro" id="IPR000170">
    <property type="entry name" value="High_potential_FeS_prot"/>
</dbReference>
<comment type="caution">
    <text evidence="9">The sequence shown here is derived from an EMBL/GenBank/DDBJ whole genome shotgun (WGS) entry which is preliminary data.</text>
</comment>
<dbReference type="Gene3D" id="4.10.490.10">
    <property type="entry name" value="High potential iron-sulphur protein"/>
    <property type="match status" value="1"/>
</dbReference>
<keyword evidence="5 7" id="KW-0408">Iron</keyword>
<reference evidence="9 10" key="1">
    <citation type="submission" date="2013-02" db="EMBL/GenBank/DDBJ databases">
        <title>A novel strain isolated from Lonar lake, Maharashtra, India.</title>
        <authorList>
            <person name="Singh A."/>
        </authorList>
    </citation>
    <scope>NUCLEOTIDE SEQUENCE [LARGE SCALE GENOMIC DNA]</scope>
    <source>
        <strain evidence="9 10">AK24</strain>
    </source>
</reference>
<evidence type="ECO:0000256" key="6">
    <source>
        <dbReference type="ARBA" id="ARBA00023014"/>
    </source>
</evidence>
<proteinExistence type="inferred from homology"/>
<dbReference type="RefSeq" id="WP_010853640.1">
    <property type="nucleotide sequence ID" value="NZ_AQHR01000044.1"/>
</dbReference>
<keyword evidence="10" id="KW-1185">Reference proteome</keyword>
<comment type="function">
    <text evidence="7">Specific class of high-redox-potential 4Fe-4S ferredoxins. Functions in anaerobic electron transport in most purple and in some other photosynthetic bacteria and in at least one genus (Paracoccus) of halophilic, denitrifying bacteria.</text>
</comment>
<dbReference type="OrthoDB" id="671811at2"/>
<dbReference type="Proteomes" id="UP000013909">
    <property type="component" value="Unassembled WGS sequence"/>
</dbReference>
<gene>
    <name evidence="9" type="ORF">ADIS_1497</name>
</gene>
<dbReference type="InterPro" id="IPR036369">
    <property type="entry name" value="HIPIP_sf"/>
</dbReference>
<dbReference type="SUPFAM" id="SSF57652">
    <property type="entry name" value="HIPIP (high potential iron protein)"/>
    <property type="match status" value="1"/>
</dbReference>
<evidence type="ECO:0000256" key="3">
    <source>
        <dbReference type="ARBA" id="ARBA00022723"/>
    </source>
</evidence>
<dbReference type="PROSITE" id="PS51373">
    <property type="entry name" value="HIPIP"/>
    <property type="match status" value="1"/>
</dbReference>
<dbReference type="GO" id="GO:0019646">
    <property type="term" value="P:aerobic electron transport chain"/>
    <property type="evidence" value="ECO:0007669"/>
    <property type="project" value="InterPro"/>
</dbReference>
<dbReference type="EMBL" id="AQHR01000044">
    <property type="protein sequence ID" value="EON77958.1"/>
    <property type="molecule type" value="Genomic_DNA"/>
</dbReference>
<keyword evidence="4 7" id="KW-0249">Electron transport</keyword>
<feature type="domain" description="High potential iron-sulfur proteins family profile" evidence="8">
    <location>
        <begin position="44"/>
        <end position="112"/>
    </location>
</feature>
<evidence type="ECO:0000313" key="10">
    <source>
        <dbReference type="Proteomes" id="UP000013909"/>
    </source>
</evidence>
<keyword evidence="3 7" id="KW-0479">Metal-binding</keyword>
<dbReference type="GO" id="GO:0009055">
    <property type="term" value="F:electron transfer activity"/>
    <property type="evidence" value="ECO:0007669"/>
    <property type="project" value="InterPro"/>
</dbReference>
<dbReference type="GO" id="GO:0046872">
    <property type="term" value="F:metal ion binding"/>
    <property type="evidence" value="ECO:0007669"/>
    <property type="project" value="UniProtKB-KW"/>
</dbReference>
<evidence type="ECO:0000256" key="5">
    <source>
        <dbReference type="ARBA" id="ARBA00023004"/>
    </source>
</evidence>
<comment type="similarity">
    <text evidence="7">Belongs to the high-potential iron-sulfur protein (HiPIP) family.</text>
</comment>
<dbReference type="GO" id="GO:0051539">
    <property type="term" value="F:4 iron, 4 sulfur cluster binding"/>
    <property type="evidence" value="ECO:0007669"/>
    <property type="project" value="UniProtKB-KW"/>
</dbReference>
<dbReference type="Pfam" id="PF01355">
    <property type="entry name" value="HIPIP"/>
    <property type="match status" value="1"/>
</dbReference>
<sequence>MHRRKAIKKLIQTGGAWTVLPGLLAACSGGSSKAYDLADITDCSDLDGLPDSEISKRNQLGYVEKTPISDNICYNCQLYLPPTETRKCGGCQLFKGPVKTEAYCTYWAPRVDQG</sequence>
<dbReference type="AlphaFoldDB" id="R7ZVA0"/>
<evidence type="ECO:0000259" key="8">
    <source>
        <dbReference type="PROSITE" id="PS51373"/>
    </source>
</evidence>
<name>R7ZVA0_9BACT</name>
<evidence type="ECO:0000256" key="7">
    <source>
        <dbReference type="RuleBase" id="RU000620"/>
    </source>
</evidence>
<evidence type="ECO:0000256" key="2">
    <source>
        <dbReference type="ARBA" id="ARBA00022485"/>
    </source>
</evidence>
<organism evidence="9 10">
    <name type="scientific">Lunatimonas lonarensis</name>
    <dbReference type="NCBI Taxonomy" id="1232681"/>
    <lineage>
        <taxon>Bacteria</taxon>
        <taxon>Pseudomonadati</taxon>
        <taxon>Bacteroidota</taxon>
        <taxon>Cytophagia</taxon>
        <taxon>Cytophagales</taxon>
        <taxon>Cyclobacteriaceae</taxon>
    </lineage>
</organism>
<evidence type="ECO:0000256" key="4">
    <source>
        <dbReference type="ARBA" id="ARBA00022982"/>
    </source>
</evidence>
<evidence type="ECO:0000313" key="9">
    <source>
        <dbReference type="EMBL" id="EON77958.1"/>
    </source>
</evidence>
<keyword evidence="2 7" id="KW-0004">4Fe-4S</keyword>
<keyword evidence="6 7" id="KW-0411">Iron-sulfur</keyword>
<comment type="subunit">
    <text evidence="7">Homodimer.</text>
</comment>
<accession>R7ZVA0</accession>
<dbReference type="STRING" id="1232681.ADIS_1497"/>
<dbReference type="PROSITE" id="PS51257">
    <property type="entry name" value="PROKAR_LIPOPROTEIN"/>
    <property type="match status" value="1"/>
</dbReference>
<evidence type="ECO:0000256" key="1">
    <source>
        <dbReference type="ARBA" id="ARBA00022448"/>
    </source>
</evidence>
<protein>
    <recommendedName>
        <fullName evidence="7">High-potential iron-sulfur protein</fullName>
        <shortName evidence="7">HiPIP</shortName>
    </recommendedName>
</protein>